<dbReference type="Gene3D" id="3.90.320.10">
    <property type="match status" value="1"/>
</dbReference>
<gene>
    <name evidence="2" type="ORF">V5G21_00765</name>
</gene>
<dbReference type="RefSeq" id="WP_338465117.1">
    <property type="nucleotide sequence ID" value="NZ_CP144921.1"/>
</dbReference>
<proteinExistence type="predicted"/>
<dbReference type="InterPro" id="IPR011604">
    <property type="entry name" value="PDDEXK-like_dom_sf"/>
</dbReference>
<name>A0ABZ2CTG2_9BACI</name>
<sequence>MSGLDVTAPEQKFAEIIAQDFNDMLAEFHRHPQPYDDEMDAELHEQYAAVLREQLAEVNGWRKYLYAPDGTRRPAFSPSSSGNSDRELYEKAVGGRKAADPQVPTPNQRDWTGLGSVVGEYIQREMLLIERHFEKLTGKKPKFRFERTARNEPAFEHFVKVVKECEYEGERFALNGLPDGIMIYTADDGTECRVGLEVKSFQKSYAEFKRLNAPKEGHVLQTYCYSEMYGLDYYIVLNHLTYGAKWADDINRNKTFGLYVTQDNRDQVLTKFARVTKAWRTKEPPEIDLISEWRFNKYKTAIAKSTTDEEFARHKRQLERVLASRMPDWKKLQLQEAVQFIEKVREGTAANGD</sequence>
<reference evidence="2 3" key="1">
    <citation type="submission" date="2024-01" db="EMBL/GenBank/DDBJ databases">
        <title>Culturomics analysis of mouse respiratory tract.</title>
        <authorList>
            <person name="Phillips A.M."/>
            <person name="Collette N.M."/>
            <person name="Mageeney C.M."/>
            <person name="Sinha A."/>
            <person name="Hern K.E."/>
            <person name="Arkin A.P."/>
            <person name="Williams K.P."/>
            <person name="Branda S."/>
        </authorList>
    </citation>
    <scope>NUCLEOTIDE SEQUENCE [LARGE SCALE GENOMIC DNA]</scope>
    <source>
        <strain evidence="2 3">CP20</strain>
    </source>
</reference>
<feature type="region of interest" description="Disordered" evidence="1">
    <location>
        <begin position="72"/>
        <end position="110"/>
    </location>
</feature>
<evidence type="ECO:0000256" key="1">
    <source>
        <dbReference type="SAM" id="MobiDB-lite"/>
    </source>
</evidence>
<dbReference type="EMBL" id="CP144921">
    <property type="protein sequence ID" value="WWA30360.1"/>
    <property type="molecule type" value="Genomic_DNA"/>
</dbReference>
<evidence type="ECO:0008006" key="4">
    <source>
        <dbReference type="Google" id="ProtNLM"/>
    </source>
</evidence>
<evidence type="ECO:0000313" key="2">
    <source>
        <dbReference type="EMBL" id="WWA30360.1"/>
    </source>
</evidence>
<keyword evidence="3" id="KW-1185">Reference proteome</keyword>
<accession>A0ABZ2CTG2</accession>
<evidence type="ECO:0000313" key="3">
    <source>
        <dbReference type="Proteomes" id="UP001341136"/>
    </source>
</evidence>
<organism evidence="2 3">
    <name type="scientific">Shouchella rhizosphaerae</name>
    <dbReference type="NCBI Taxonomy" id="866786"/>
    <lineage>
        <taxon>Bacteria</taxon>
        <taxon>Bacillati</taxon>
        <taxon>Bacillota</taxon>
        <taxon>Bacilli</taxon>
        <taxon>Bacillales</taxon>
        <taxon>Bacillaceae</taxon>
        <taxon>Shouchella</taxon>
    </lineage>
</organism>
<dbReference type="Proteomes" id="UP001341136">
    <property type="component" value="Chromosome"/>
</dbReference>
<protein>
    <recommendedName>
        <fullName evidence="4">YqaJ viral recombinase domain-containing protein</fullName>
    </recommendedName>
</protein>